<dbReference type="OrthoDB" id="687110at2759"/>
<evidence type="ECO:0000256" key="2">
    <source>
        <dbReference type="ARBA" id="ARBA00022604"/>
    </source>
</evidence>
<dbReference type="InterPro" id="IPR007930">
    <property type="entry name" value="DUF724"/>
</dbReference>
<dbReference type="InParanoid" id="A0A2G5DR15"/>
<evidence type="ECO:0000256" key="3">
    <source>
        <dbReference type="SAM" id="MobiDB-lite"/>
    </source>
</evidence>
<evidence type="ECO:0008006" key="6">
    <source>
        <dbReference type="Google" id="ProtNLM"/>
    </source>
</evidence>
<feature type="region of interest" description="Disordered" evidence="3">
    <location>
        <begin position="91"/>
        <end position="119"/>
    </location>
</feature>
<keyword evidence="1" id="KW-0813">Transport</keyword>
<dbReference type="Pfam" id="PF05266">
    <property type="entry name" value="DUF724"/>
    <property type="match status" value="1"/>
</dbReference>
<evidence type="ECO:0000313" key="5">
    <source>
        <dbReference type="Proteomes" id="UP000230069"/>
    </source>
</evidence>
<protein>
    <recommendedName>
        <fullName evidence="6">DUF724 domain-containing protein</fullName>
    </recommendedName>
</protein>
<name>A0A2G5DR15_AQUCA</name>
<proteinExistence type="predicted"/>
<dbReference type="AlphaFoldDB" id="A0A2G5DR15"/>
<accession>A0A2G5DR15</accession>
<dbReference type="Proteomes" id="UP000230069">
    <property type="component" value="Unassembled WGS sequence"/>
</dbReference>
<keyword evidence="2" id="KW-0341">Growth regulation</keyword>
<sequence>MDQEALNPLSHQMGLRIHLVGRKAAKDSPLMMRLCKTRKSIRAMDPEALNPESSNVVENSSCEENGSEGFPFDCEVTPTEEVNLSDVSRTLESPDLESSNVVKNSSRAEKCNSSNHFCSNTRDDKAQHLSVDVAATTSRQPSPEPSPLESGLPFIKSSFMWPQFESMEVFLSLPQQPHFNPLMVQDEYLREGAAIGLMLSFTQLVEATRMAQLDDSGNMFDTKLKALQFLEEHGFAIQPIRTQLVELLRIKESCGQLNCKLKTVTREVNEELESVALLDKDIQMLKERRKMKAFKVAELQGTSEQIEESIRAARSNFDTLVAAPW</sequence>
<keyword evidence="5" id="KW-1185">Reference proteome</keyword>
<reference evidence="4 5" key="1">
    <citation type="submission" date="2017-09" db="EMBL/GenBank/DDBJ databases">
        <title>WGS assembly of Aquilegia coerulea Goldsmith.</title>
        <authorList>
            <person name="Hodges S."/>
            <person name="Kramer E."/>
            <person name="Nordborg M."/>
            <person name="Tomkins J."/>
            <person name="Borevitz J."/>
            <person name="Derieg N."/>
            <person name="Yan J."/>
            <person name="Mihaltcheva S."/>
            <person name="Hayes R.D."/>
            <person name="Rokhsar D."/>
        </authorList>
    </citation>
    <scope>NUCLEOTIDE SEQUENCE [LARGE SCALE GENOMIC DNA]</scope>
    <source>
        <strain evidence="5">cv. Goldsmith</strain>
    </source>
</reference>
<evidence type="ECO:0000256" key="1">
    <source>
        <dbReference type="ARBA" id="ARBA00022448"/>
    </source>
</evidence>
<evidence type="ECO:0000313" key="4">
    <source>
        <dbReference type="EMBL" id="PIA45964.1"/>
    </source>
</evidence>
<gene>
    <name evidence="4" type="ORF">AQUCO_01600309v1</name>
</gene>
<organism evidence="4 5">
    <name type="scientific">Aquilegia coerulea</name>
    <name type="common">Rocky mountain columbine</name>
    <dbReference type="NCBI Taxonomy" id="218851"/>
    <lineage>
        <taxon>Eukaryota</taxon>
        <taxon>Viridiplantae</taxon>
        <taxon>Streptophyta</taxon>
        <taxon>Embryophyta</taxon>
        <taxon>Tracheophyta</taxon>
        <taxon>Spermatophyta</taxon>
        <taxon>Magnoliopsida</taxon>
        <taxon>Ranunculales</taxon>
        <taxon>Ranunculaceae</taxon>
        <taxon>Thalictroideae</taxon>
        <taxon>Aquilegia</taxon>
    </lineage>
</organism>
<dbReference type="EMBL" id="KZ305033">
    <property type="protein sequence ID" value="PIA45964.1"/>
    <property type="molecule type" value="Genomic_DNA"/>
</dbReference>